<evidence type="ECO:0000256" key="3">
    <source>
        <dbReference type="ARBA" id="ARBA00022630"/>
    </source>
</evidence>
<feature type="signal peptide" evidence="8">
    <location>
        <begin position="1"/>
        <end position="20"/>
    </location>
</feature>
<dbReference type="InterPro" id="IPR036318">
    <property type="entry name" value="FAD-bd_PCMH-like_sf"/>
</dbReference>
<dbReference type="PANTHER" id="PTHR32448">
    <property type="entry name" value="OS08G0158400 PROTEIN"/>
    <property type="match status" value="1"/>
</dbReference>
<dbReference type="RefSeq" id="XP_008790067.2">
    <property type="nucleotide sequence ID" value="XM_008791845.4"/>
</dbReference>
<dbReference type="Gene3D" id="3.30.43.10">
    <property type="entry name" value="Uridine Diphospho-n-acetylenolpyruvylglucosamine Reductase, domain 2"/>
    <property type="match status" value="1"/>
</dbReference>
<proteinExistence type="inferred from homology"/>
<evidence type="ECO:0000256" key="8">
    <source>
        <dbReference type="SAM" id="SignalP"/>
    </source>
</evidence>
<sequence>MATSYANVILCSILLITVSANSNNQGYASFLQCLSLRIPPSTNISQILHTPDTTSYSSLYLSSIRNLRFVTPETRKPLLIITPIDESHVQASVVCCKEHSFQIRVRSGGHDYEGLSYRIENESPFVIIDLVNLRSVAVDPKQGTAWVQAGATLGELYFRIAEESESYGFPAGVCPTVGVGGHISSGGFGTMLRKYGLAIDNVLDARLVDVNGRVVDKESMGEDLFWAIRGGGGASFGIIVSWKLKLVLVPPTVTAFTIRRASSEGAVELVDKWQQIAPGLQEDLFIRAVVQAQGGNSEKREVEALFNSLFLGRCGELLQLMTQTFPELNLKSSDCKEMNWIRSVLYFAHGTDEKAVETLLDRGSKPEKSFKAKSDFVNEPIPRLLWERIWEWFLEDGAGMMIMDPYGGKISSISDSATPFPHRQGILYNIQYYCKWWESEATSSEKYMGWIRKLYGEMSPYVSQNPRAAYLGYRDLDLGKNDEEGSKTRYSKAVVWGRMYFKDNFERLAIVKGTVDPSDFFRNEQSIPPLESRSSGWRFREVDSRAHVTVCVVGIFLILR</sequence>
<keyword evidence="3" id="KW-0285">Flavoprotein</keyword>
<evidence type="ECO:0000256" key="7">
    <source>
        <dbReference type="ARBA" id="ARBA00023180"/>
    </source>
</evidence>
<dbReference type="InterPro" id="IPR016167">
    <property type="entry name" value="FAD-bd_PCMH_sub1"/>
</dbReference>
<dbReference type="FunFam" id="3.30.43.10:FF:000004">
    <property type="entry name" value="Berberine bridge enzyme-like 15"/>
    <property type="match status" value="1"/>
</dbReference>
<dbReference type="InterPro" id="IPR016166">
    <property type="entry name" value="FAD-bd_PCMH"/>
</dbReference>
<comment type="cofactor">
    <cofactor evidence="1">
        <name>FAD</name>
        <dbReference type="ChEBI" id="CHEBI:57692"/>
    </cofactor>
</comment>
<comment type="similarity">
    <text evidence="2">Belongs to the oxygen-dependent FAD-linked oxidoreductase family.</text>
</comment>
<dbReference type="InterPro" id="IPR006094">
    <property type="entry name" value="Oxid_FAD_bind_N"/>
</dbReference>
<accession>A0A8B7C234</accession>
<dbReference type="KEGG" id="pda:103707386"/>
<dbReference type="AlphaFoldDB" id="A0A8B7C234"/>
<dbReference type="Pfam" id="PF08031">
    <property type="entry name" value="BBE"/>
    <property type="match status" value="1"/>
</dbReference>
<dbReference type="Gene3D" id="3.40.462.20">
    <property type="match status" value="1"/>
</dbReference>
<keyword evidence="10" id="KW-1185">Reference proteome</keyword>
<reference evidence="10" key="1">
    <citation type="journal article" date="2019" name="Nat. Commun.">
        <title>Genome-wide association mapping of date palm fruit traits.</title>
        <authorList>
            <person name="Hazzouri K.M."/>
            <person name="Gros-Balthazard M."/>
            <person name="Flowers J.M."/>
            <person name="Copetti D."/>
            <person name="Lemansour A."/>
            <person name="Lebrun M."/>
            <person name="Masmoudi K."/>
            <person name="Ferrand S."/>
            <person name="Dhar M.I."/>
            <person name="Fresquez Z.A."/>
            <person name="Rosas U."/>
            <person name="Zhang J."/>
            <person name="Talag J."/>
            <person name="Lee S."/>
            <person name="Kudrna D."/>
            <person name="Powell R.F."/>
            <person name="Leitch I.J."/>
            <person name="Krueger R.R."/>
            <person name="Wing R.A."/>
            <person name="Amiri K.M.A."/>
            <person name="Purugganan M.D."/>
        </authorList>
    </citation>
    <scope>NUCLEOTIDE SEQUENCE [LARGE SCALE GENOMIC DNA]</scope>
    <source>
        <strain evidence="10">cv. Khalas</strain>
    </source>
</reference>
<dbReference type="SUPFAM" id="SSF56176">
    <property type="entry name" value="FAD-binding/transporter-associated domain-like"/>
    <property type="match status" value="1"/>
</dbReference>
<dbReference type="GO" id="GO:0016491">
    <property type="term" value="F:oxidoreductase activity"/>
    <property type="evidence" value="ECO:0007669"/>
    <property type="project" value="InterPro"/>
</dbReference>
<evidence type="ECO:0000256" key="2">
    <source>
        <dbReference type="ARBA" id="ARBA00005466"/>
    </source>
</evidence>
<dbReference type="PROSITE" id="PS51387">
    <property type="entry name" value="FAD_PCMH"/>
    <property type="match status" value="1"/>
</dbReference>
<feature type="chain" id="PRO_5034084491" evidence="8">
    <location>
        <begin position="21"/>
        <end position="560"/>
    </location>
</feature>
<evidence type="ECO:0000256" key="1">
    <source>
        <dbReference type="ARBA" id="ARBA00001974"/>
    </source>
</evidence>
<dbReference type="InterPro" id="IPR012951">
    <property type="entry name" value="BBE"/>
</dbReference>
<evidence type="ECO:0000256" key="6">
    <source>
        <dbReference type="ARBA" id="ARBA00023157"/>
    </source>
</evidence>
<dbReference type="OrthoDB" id="407275at2759"/>
<evidence type="ECO:0000313" key="10">
    <source>
        <dbReference type="Proteomes" id="UP000228380"/>
    </source>
</evidence>
<evidence type="ECO:0000313" key="11">
    <source>
        <dbReference type="RefSeq" id="XP_008790067.2"/>
    </source>
</evidence>
<evidence type="ECO:0000256" key="4">
    <source>
        <dbReference type="ARBA" id="ARBA00022729"/>
    </source>
</evidence>
<dbReference type="Gene3D" id="3.30.465.10">
    <property type="match status" value="1"/>
</dbReference>
<gene>
    <name evidence="11" type="primary">LOC103707386</name>
</gene>
<keyword evidence="5" id="KW-0274">FAD</keyword>
<dbReference type="InterPro" id="IPR016169">
    <property type="entry name" value="FAD-bd_PCMH_sub2"/>
</dbReference>
<name>A0A8B7C234_PHODC</name>
<dbReference type="Pfam" id="PF01565">
    <property type="entry name" value="FAD_binding_4"/>
    <property type="match status" value="1"/>
</dbReference>
<reference evidence="11" key="2">
    <citation type="submission" date="2025-08" db="UniProtKB">
        <authorList>
            <consortium name="RefSeq"/>
        </authorList>
    </citation>
    <scope>IDENTIFICATION</scope>
    <source>
        <tissue evidence="11">Young leaves</tissue>
    </source>
</reference>
<dbReference type="Proteomes" id="UP000228380">
    <property type="component" value="Chromosome 8"/>
</dbReference>
<evidence type="ECO:0000259" key="9">
    <source>
        <dbReference type="PROSITE" id="PS51387"/>
    </source>
</evidence>
<dbReference type="GeneID" id="103707386"/>
<keyword evidence="4 8" id="KW-0732">Signal</keyword>
<protein>
    <submittedName>
        <fullName evidence="11">Berberine bridge enzyme-like 18</fullName>
    </submittedName>
</protein>
<feature type="domain" description="FAD-binding PCMH-type" evidence="9">
    <location>
        <begin position="73"/>
        <end position="249"/>
    </location>
</feature>
<organism evidence="10 11">
    <name type="scientific">Phoenix dactylifera</name>
    <name type="common">Date palm</name>
    <dbReference type="NCBI Taxonomy" id="42345"/>
    <lineage>
        <taxon>Eukaryota</taxon>
        <taxon>Viridiplantae</taxon>
        <taxon>Streptophyta</taxon>
        <taxon>Embryophyta</taxon>
        <taxon>Tracheophyta</taxon>
        <taxon>Spermatophyta</taxon>
        <taxon>Magnoliopsida</taxon>
        <taxon>Liliopsida</taxon>
        <taxon>Arecaceae</taxon>
        <taxon>Coryphoideae</taxon>
        <taxon>Phoeniceae</taxon>
        <taxon>Phoenix</taxon>
    </lineage>
</organism>
<keyword evidence="6" id="KW-1015">Disulfide bond</keyword>
<dbReference type="GO" id="GO:0071949">
    <property type="term" value="F:FAD binding"/>
    <property type="evidence" value="ECO:0007669"/>
    <property type="project" value="InterPro"/>
</dbReference>
<evidence type="ECO:0000256" key="5">
    <source>
        <dbReference type="ARBA" id="ARBA00022827"/>
    </source>
</evidence>
<keyword evidence="7" id="KW-0325">Glycoprotein</keyword>